<dbReference type="Proteomes" id="UP001055811">
    <property type="component" value="Linkage Group LG04"/>
</dbReference>
<organism evidence="1 2">
    <name type="scientific">Cichorium intybus</name>
    <name type="common">Chicory</name>
    <dbReference type="NCBI Taxonomy" id="13427"/>
    <lineage>
        <taxon>Eukaryota</taxon>
        <taxon>Viridiplantae</taxon>
        <taxon>Streptophyta</taxon>
        <taxon>Embryophyta</taxon>
        <taxon>Tracheophyta</taxon>
        <taxon>Spermatophyta</taxon>
        <taxon>Magnoliopsida</taxon>
        <taxon>eudicotyledons</taxon>
        <taxon>Gunneridae</taxon>
        <taxon>Pentapetalae</taxon>
        <taxon>asterids</taxon>
        <taxon>campanulids</taxon>
        <taxon>Asterales</taxon>
        <taxon>Asteraceae</taxon>
        <taxon>Cichorioideae</taxon>
        <taxon>Cichorieae</taxon>
        <taxon>Cichoriinae</taxon>
        <taxon>Cichorium</taxon>
    </lineage>
</organism>
<evidence type="ECO:0000313" key="1">
    <source>
        <dbReference type="EMBL" id="KAI3751709.1"/>
    </source>
</evidence>
<proteinExistence type="predicted"/>
<name>A0ACB9DYE2_CICIN</name>
<dbReference type="EMBL" id="CM042012">
    <property type="protein sequence ID" value="KAI3751709.1"/>
    <property type="molecule type" value="Genomic_DNA"/>
</dbReference>
<keyword evidence="2" id="KW-1185">Reference proteome</keyword>
<accession>A0ACB9DYE2</accession>
<reference evidence="1 2" key="2">
    <citation type="journal article" date="2022" name="Mol. Ecol. Resour.">
        <title>The genomes of chicory, endive, great burdock and yacon provide insights into Asteraceae paleo-polyploidization history and plant inulin production.</title>
        <authorList>
            <person name="Fan W."/>
            <person name="Wang S."/>
            <person name="Wang H."/>
            <person name="Wang A."/>
            <person name="Jiang F."/>
            <person name="Liu H."/>
            <person name="Zhao H."/>
            <person name="Xu D."/>
            <person name="Zhang Y."/>
        </authorList>
    </citation>
    <scope>NUCLEOTIDE SEQUENCE [LARGE SCALE GENOMIC DNA]</scope>
    <source>
        <strain evidence="2">cv. Punajuju</strain>
        <tissue evidence="1">Leaves</tissue>
    </source>
</reference>
<reference evidence="2" key="1">
    <citation type="journal article" date="2022" name="Mol. Ecol. Resour.">
        <title>The genomes of chicory, endive, great burdock and yacon provide insights into Asteraceae palaeo-polyploidization history and plant inulin production.</title>
        <authorList>
            <person name="Fan W."/>
            <person name="Wang S."/>
            <person name="Wang H."/>
            <person name="Wang A."/>
            <person name="Jiang F."/>
            <person name="Liu H."/>
            <person name="Zhao H."/>
            <person name="Xu D."/>
            <person name="Zhang Y."/>
        </authorList>
    </citation>
    <scope>NUCLEOTIDE SEQUENCE [LARGE SCALE GENOMIC DNA]</scope>
    <source>
        <strain evidence="2">cv. Punajuju</strain>
    </source>
</reference>
<gene>
    <name evidence="1" type="ORF">L2E82_22800</name>
</gene>
<protein>
    <submittedName>
        <fullName evidence="1">Uncharacterized protein</fullName>
    </submittedName>
</protein>
<comment type="caution">
    <text evidence="1">The sequence shown here is derived from an EMBL/GenBank/DDBJ whole genome shotgun (WGS) entry which is preliminary data.</text>
</comment>
<evidence type="ECO:0000313" key="2">
    <source>
        <dbReference type="Proteomes" id="UP001055811"/>
    </source>
</evidence>
<sequence length="181" mass="20502">MHTFTFQPVLCSMQHVMQLIQCGLSVVQMICQYELIITTRQGVKDHINGQLLVDLHIQLLQPLHITLHSLHVSVERLSVLQPTCHEGSDYFTFLHASSLAEIFLKVLVHLIWPVVLVKPLQFGNHCSNHDAGHFGRVIIVNDDSPIPPRKIIILSEIPRSLRFIKVLNNMFNLGLCSSVCD</sequence>